<sequence length="167" mass="18490">MNTHFPAFKKFITNPVKFNFFLLSKLPMGFISGLKIIELSDAKSSVAVRFKWLNQNPFRSIYFAVLSMAAELSTGILAVGQVYRRNPTVSMLVVKMEADFYKKAVGKIIFTTNDGHKIADAVEQAVATGEGVTVQCSSVGLNEANEEVARFIFTWSFKAKPPTPKGE</sequence>
<feature type="transmembrane region" description="Helical" evidence="1">
    <location>
        <begin position="61"/>
        <end position="83"/>
    </location>
</feature>
<dbReference type="InterPro" id="IPR027961">
    <property type="entry name" value="DUF4442"/>
</dbReference>
<evidence type="ECO:0000256" key="1">
    <source>
        <dbReference type="SAM" id="Phobius"/>
    </source>
</evidence>
<keyword evidence="1" id="KW-0812">Transmembrane</keyword>
<dbReference type="EMBL" id="MLJW01000012">
    <property type="protein sequence ID" value="OIR14139.1"/>
    <property type="molecule type" value="Genomic_DNA"/>
</dbReference>
<evidence type="ECO:0000313" key="2">
    <source>
        <dbReference type="EMBL" id="OIR14139.1"/>
    </source>
</evidence>
<name>A0A1J5T1V5_9ZZZZ</name>
<dbReference type="SUPFAM" id="SSF54637">
    <property type="entry name" value="Thioesterase/thiol ester dehydrase-isomerase"/>
    <property type="match status" value="1"/>
</dbReference>
<dbReference type="AlphaFoldDB" id="A0A1J5T1V5"/>
<keyword evidence="1" id="KW-0472">Membrane</keyword>
<proteinExistence type="predicted"/>
<organism evidence="2">
    <name type="scientific">mine drainage metagenome</name>
    <dbReference type="NCBI Taxonomy" id="410659"/>
    <lineage>
        <taxon>unclassified sequences</taxon>
        <taxon>metagenomes</taxon>
        <taxon>ecological metagenomes</taxon>
    </lineage>
</organism>
<dbReference type="Gene3D" id="3.10.129.10">
    <property type="entry name" value="Hotdog Thioesterase"/>
    <property type="match status" value="1"/>
</dbReference>
<protein>
    <recommendedName>
        <fullName evidence="3">Thioesterase</fullName>
    </recommendedName>
</protein>
<gene>
    <name evidence="2" type="ORF">GALL_45990</name>
</gene>
<dbReference type="Pfam" id="PF14539">
    <property type="entry name" value="DUF4442"/>
    <property type="match status" value="1"/>
</dbReference>
<keyword evidence="1" id="KW-1133">Transmembrane helix</keyword>
<dbReference type="InterPro" id="IPR029069">
    <property type="entry name" value="HotDog_dom_sf"/>
</dbReference>
<evidence type="ECO:0008006" key="3">
    <source>
        <dbReference type="Google" id="ProtNLM"/>
    </source>
</evidence>
<reference evidence="2" key="1">
    <citation type="submission" date="2016-10" db="EMBL/GenBank/DDBJ databases">
        <title>Sequence of Gallionella enrichment culture.</title>
        <authorList>
            <person name="Poehlein A."/>
            <person name="Muehling M."/>
            <person name="Daniel R."/>
        </authorList>
    </citation>
    <scope>NUCLEOTIDE SEQUENCE</scope>
</reference>
<accession>A0A1J5T1V5</accession>
<comment type="caution">
    <text evidence="2">The sequence shown here is derived from an EMBL/GenBank/DDBJ whole genome shotgun (WGS) entry which is preliminary data.</text>
</comment>